<evidence type="ECO:0000313" key="2">
    <source>
        <dbReference type="EMBL" id="MPC73774.1"/>
    </source>
</evidence>
<name>A0A5B7HZ77_PORTR</name>
<sequence length="63" mass="7107">MGVQSHRGKPTTTPRHPRQQCETQIPQHRDKTIPLGLSHTHTRYVVELLAAILLQPYVVAAND</sequence>
<reference evidence="2 3" key="1">
    <citation type="submission" date="2019-05" db="EMBL/GenBank/DDBJ databases">
        <title>Another draft genome of Portunus trituberculatus and its Hox gene families provides insights of decapod evolution.</title>
        <authorList>
            <person name="Jeong J.-H."/>
            <person name="Song I."/>
            <person name="Kim S."/>
            <person name="Choi T."/>
            <person name="Kim D."/>
            <person name="Ryu S."/>
            <person name="Kim W."/>
        </authorList>
    </citation>
    <scope>NUCLEOTIDE SEQUENCE [LARGE SCALE GENOMIC DNA]</scope>
    <source>
        <tissue evidence="2">Muscle</tissue>
    </source>
</reference>
<organism evidence="2 3">
    <name type="scientific">Portunus trituberculatus</name>
    <name type="common">Swimming crab</name>
    <name type="synonym">Neptunus trituberculatus</name>
    <dbReference type="NCBI Taxonomy" id="210409"/>
    <lineage>
        <taxon>Eukaryota</taxon>
        <taxon>Metazoa</taxon>
        <taxon>Ecdysozoa</taxon>
        <taxon>Arthropoda</taxon>
        <taxon>Crustacea</taxon>
        <taxon>Multicrustacea</taxon>
        <taxon>Malacostraca</taxon>
        <taxon>Eumalacostraca</taxon>
        <taxon>Eucarida</taxon>
        <taxon>Decapoda</taxon>
        <taxon>Pleocyemata</taxon>
        <taxon>Brachyura</taxon>
        <taxon>Eubrachyura</taxon>
        <taxon>Portunoidea</taxon>
        <taxon>Portunidae</taxon>
        <taxon>Portuninae</taxon>
        <taxon>Portunus</taxon>
    </lineage>
</organism>
<comment type="caution">
    <text evidence="2">The sequence shown here is derived from an EMBL/GenBank/DDBJ whole genome shotgun (WGS) entry which is preliminary data.</text>
</comment>
<dbReference type="Proteomes" id="UP000324222">
    <property type="component" value="Unassembled WGS sequence"/>
</dbReference>
<gene>
    <name evidence="2" type="ORF">E2C01_068111</name>
</gene>
<dbReference type="EMBL" id="VSRR010037490">
    <property type="protein sequence ID" value="MPC73774.1"/>
    <property type="molecule type" value="Genomic_DNA"/>
</dbReference>
<feature type="compositionally biased region" description="Polar residues" evidence="1">
    <location>
        <begin position="10"/>
        <end position="26"/>
    </location>
</feature>
<evidence type="ECO:0000313" key="3">
    <source>
        <dbReference type="Proteomes" id="UP000324222"/>
    </source>
</evidence>
<protein>
    <submittedName>
        <fullName evidence="2">Uncharacterized protein</fullName>
    </submittedName>
</protein>
<dbReference type="AlphaFoldDB" id="A0A5B7HZ77"/>
<proteinExistence type="predicted"/>
<feature type="region of interest" description="Disordered" evidence="1">
    <location>
        <begin position="1"/>
        <end position="30"/>
    </location>
</feature>
<keyword evidence="3" id="KW-1185">Reference proteome</keyword>
<accession>A0A5B7HZ77</accession>
<evidence type="ECO:0000256" key="1">
    <source>
        <dbReference type="SAM" id="MobiDB-lite"/>
    </source>
</evidence>